<proteinExistence type="predicted"/>
<evidence type="ECO:0000313" key="2">
    <source>
        <dbReference type="EMBL" id="KAK4497790.1"/>
    </source>
</evidence>
<dbReference type="PANTHER" id="PTHR22893">
    <property type="entry name" value="NADH OXIDOREDUCTASE-RELATED"/>
    <property type="match status" value="1"/>
</dbReference>
<dbReference type="PANTHER" id="PTHR22893:SF91">
    <property type="entry name" value="NADPH DEHYDROGENASE 2-RELATED"/>
    <property type="match status" value="1"/>
</dbReference>
<sequence length="391" mass="43195">MTSQKSSLLEPVLLGDDLPLSNRIVMASMTRNRNVDNMKPTHLTSAYYSQRASAGLIISEGIIISPQATQWEHAPVMYDNEHAEAWKPVTTAVHNAGGKIFMQIWHVGRAQNEEMKWVKQDGSFPGVLAPSKVKAAGGRFRTGDGGYLENTENLIAIEDPRVVVEQFEKTAILSKQAGFDGIEVLALGGYLVHSFMNSRANIRTDEYGGTFQNRCRFPLEVVDAMISVYAARRVGVKISPFDCYNDSAATYEEGMETFTYLIKQLVQRNIAYICLSRRAEEPFLGRRPDGFPLPPGTDPVDIFGPMIKNAASKTMLMVNDGYTPCDAEKLVNAGGIDLIAFGRLYIPNPDLVARIEKGLPLAENDRGSHVHYGPFKDPAEDYIDWPAAVSS</sequence>
<dbReference type="SUPFAM" id="SSF51395">
    <property type="entry name" value="FMN-linked oxidoreductases"/>
    <property type="match status" value="1"/>
</dbReference>
<dbReference type="Proteomes" id="UP001305779">
    <property type="component" value="Unassembled WGS sequence"/>
</dbReference>
<feature type="domain" description="NADH:flavin oxidoreductase/NADH oxidase N-terminal" evidence="1">
    <location>
        <begin position="8"/>
        <end position="361"/>
    </location>
</feature>
<name>A0ABR0E8T1_ZASCE</name>
<dbReference type="Pfam" id="PF00724">
    <property type="entry name" value="Oxidored_FMN"/>
    <property type="match status" value="1"/>
</dbReference>
<dbReference type="InterPro" id="IPR045247">
    <property type="entry name" value="Oye-like"/>
</dbReference>
<gene>
    <name evidence="2" type="ORF">PRZ48_010444</name>
</gene>
<protein>
    <recommendedName>
        <fullName evidence="1">NADH:flavin oxidoreductase/NADH oxidase N-terminal domain-containing protein</fullName>
    </recommendedName>
</protein>
<dbReference type="InterPro" id="IPR013785">
    <property type="entry name" value="Aldolase_TIM"/>
</dbReference>
<dbReference type="Gene3D" id="3.20.20.70">
    <property type="entry name" value="Aldolase class I"/>
    <property type="match status" value="1"/>
</dbReference>
<dbReference type="EMBL" id="JAXOVC010000008">
    <property type="protein sequence ID" value="KAK4497790.1"/>
    <property type="molecule type" value="Genomic_DNA"/>
</dbReference>
<evidence type="ECO:0000259" key="1">
    <source>
        <dbReference type="Pfam" id="PF00724"/>
    </source>
</evidence>
<accession>A0ABR0E8T1</accession>
<dbReference type="CDD" id="cd02933">
    <property type="entry name" value="OYE_like_FMN"/>
    <property type="match status" value="1"/>
</dbReference>
<reference evidence="2 3" key="1">
    <citation type="journal article" date="2023" name="G3 (Bethesda)">
        <title>A chromosome-level genome assembly of Zasmidium syzygii isolated from banana leaves.</title>
        <authorList>
            <person name="van Westerhoven A.C."/>
            <person name="Mehrabi R."/>
            <person name="Talebi R."/>
            <person name="Steentjes M.B.F."/>
            <person name="Corcolon B."/>
            <person name="Chong P.A."/>
            <person name="Kema G.H.J."/>
            <person name="Seidl M.F."/>
        </authorList>
    </citation>
    <scope>NUCLEOTIDE SEQUENCE [LARGE SCALE GENOMIC DNA]</scope>
    <source>
        <strain evidence="2 3">P124</strain>
    </source>
</reference>
<organism evidence="2 3">
    <name type="scientific">Zasmidium cellare</name>
    <name type="common">Wine cellar mold</name>
    <name type="synonym">Racodium cellare</name>
    <dbReference type="NCBI Taxonomy" id="395010"/>
    <lineage>
        <taxon>Eukaryota</taxon>
        <taxon>Fungi</taxon>
        <taxon>Dikarya</taxon>
        <taxon>Ascomycota</taxon>
        <taxon>Pezizomycotina</taxon>
        <taxon>Dothideomycetes</taxon>
        <taxon>Dothideomycetidae</taxon>
        <taxon>Mycosphaerellales</taxon>
        <taxon>Mycosphaerellaceae</taxon>
        <taxon>Zasmidium</taxon>
    </lineage>
</organism>
<evidence type="ECO:0000313" key="3">
    <source>
        <dbReference type="Proteomes" id="UP001305779"/>
    </source>
</evidence>
<keyword evidence="3" id="KW-1185">Reference proteome</keyword>
<dbReference type="InterPro" id="IPR001155">
    <property type="entry name" value="OxRdtase_FMN_N"/>
</dbReference>
<comment type="caution">
    <text evidence="2">The sequence shown here is derived from an EMBL/GenBank/DDBJ whole genome shotgun (WGS) entry which is preliminary data.</text>
</comment>